<dbReference type="GO" id="GO:0009103">
    <property type="term" value="P:lipopolysaccharide biosynthetic process"/>
    <property type="evidence" value="ECO:0007669"/>
    <property type="project" value="TreeGrafter"/>
</dbReference>
<dbReference type="PANTHER" id="PTHR23028:SF53">
    <property type="entry name" value="ACYL_TRANSF_3 DOMAIN-CONTAINING PROTEIN"/>
    <property type="match status" value="1"/>
</dbReference>
<evidence type="ECO:0000256" key="1">
    <source>
        <dbReference type="ARBA" id="ARBA00004651"/>
    </source>
</evidence>
<feature type="transmembrane region" description="Helical" evidence="8">
    <location>
        <begin position="348"/>
        <end position="369"/>
    </location>
</feature>
<dbReference type="GO" id="GO:0016788">
    <property type="term" value="F:hydrolase activity, acting on ester bonds"/>
    <property type="evidence" value="ECO:0007669"/>
    <property type="project" value="UniProtKB-ARBA"/>
</dbReference>
<feature type="transmembrane region" description="Helical" evidence="8">
    <location>
        <begin position="390"/>
        <end position="408"/>
    </location>
</feature>
<evidence type="ECO:0000259" key="10">
    <source>
        <dbReference type="Pfam" id="PF19040"/>
    </source>
</evidence>
<feature type="transmembrane region" description="Helical" evidence="8">
    <location>
        <begin position="238"/>
        <end position="254"/>
    </location>
</feature>
<dbReference type="InterPro" id="IPR002656">
    <property type="entry name" value="Acyl_transf_3_dom"/>
</dbReference>
<dbReference type="AlphaFoldDB" id="A0A2T4IPI6"/>
<dbReference type="InterPro" id="IPR050879">
    <property type="entry name" value="Acyltransferase_3"/>
</dbReference>
<protein>
    <submittedName>
        <fullName evidence="11">Acyltransferase</fullName>
    </submittedName>
</protein>
<feature type="domain" description="Acyltransferase 3" evidence="9">
    <location>
        <begin position="100"/>
        <end position="428"/>
    </location>
</feature>
<evidence type="ECO:0000256" key="2">
    <source>
        <dbReference type="ARBA" id="ARBA00022475"/>
    </source>
</evidence>
<dbReference type="EMBL" id="PZJX01000047">
    <property type="protein sequence ID" value="PTE07572.1"/>
    <property type="molecule type" value="Genomic_DNA"/>
</dbReference>
<feature type="transmembrane region" description="Helical" evidence="8">
    <location>
        <begin position="166"/>
        <end position="186"/>
    </location>
</feature>
<sequence>MRDHRRRRRHPPEIRHEPVQEIDGDDAQRVCQPVAAELRAGASDAPGRQCAARRHGERLRLAQRLQQIIPQARRHVAVGFSQSERQVVQAVREGHRFRPEIQGLRGLAVALVVVFHLWPDVLPGGYVGVDVFFVISGYLITSLLAQSATRDGRISLVAFYSRRIRRLLPAATLVLLATLCGTLVFLSKARWEETANQIIASALYVQNWRLASIAVSYLDADSLLSPVQHYWSLSIEEQFYIVWPLLMIAVIWLARRWGLPLRRSLTAALSLVFTGSLIASVVLTRMDPAQAYFVTQTRIWELALGGLLALTAHRFRLTVLAGQSLAIAGVAGIFASALLFSASTPFPGAYALLPTLGTALVILAGEAEFGRFRWLDLKLLGFIGDRSYSIYLWHWPLLVFFLGMGYSISLVSGAALIALTMGLSDLSYRYVEQRYRQAKAWAVWEPLGYGTLAVLACVAAAGGFIYFLQTETIDTTLIGTSSYPGPAALLSDTPVPDGINLLPPLARLKRDLPIAYVSKCHQEEGAEPTRCSLGDPAGVKTIVLVGDSHAAQWIPALDKIAKDRKAKLITFTKSACPFSRVAVVAHGKADLPCAEWRENVLSEIIKLKPYLIFTSQSNYGIVPQQSMIDGLRSVWSKLTETGSQIVVIRNTPYIKFDPGDCLKATPTKCFTKRNEVESNNTLALAAKSQNALFVDMTDAICGPLLCPAVVGNIIVWRDHHHLTASYSLALAPYLALRAGL</sequence>
<feature type="transmembrane region" description="Helical" evidence="8">
    <location>
        <begin position="443"/>
        <end position="468"/>
    </location>
</feature>
<dbReference type="Proteomes" id="UP000240259">
    <property type="component" value="Unassembled WGS sequence"/>
</dbReference>
<evidence type="ECO:0000256" key="6">
    <source>
        <dbReference type="ARBA" id="ARBA00023136"/>
    </source>
</evidence>
<dbReference type="OrthoDB" id="9796461at2"/>
<gene>
    <name evidence="11" type="ORF">C9427_25995</name>
</gene>
<dbReference type="Pfam" id="PF19040">
    <property type="entry name" value="SGNH"/>
    <property type="match status" value="1"/>
</dbReference>
<feature type="transmembrane region" description="Helical" evidence="8">
    <location>
        <begin position="266"/>
        <end position="283"/>
    </location>
</feature>
<accession>A0A2T4IPI6</accession>
<evidence type="ECO:0000256" key="7">
    <source>
        <dbReference type="ARBA" id="ARBA00023315"/>
    </source>
</evidence>
<dbReference type="GO" id="GO:0005886">
    <property type="term" value="C:plasma membrane"/>
    <property type="evidence" value="ECO:0007669"/>
    <property type="project" value="UniProtKB-SubCell"/>
</dbReference>
<dbReference type="InterPro" id="IPR043968">
    <property type="entry name" value="SGNH"/>
</dbReference>
<feature type="domain" description="SGNH" evidence="10">
    <location>
        <begin position="519"/>
        <end position="734"/>
    </location>
</feature>
<keyword evidence="5 8" id="KW-1133">Transmembrane helix</keyword>
<dbReference type="GO" id="GO:0016747">
    <property type="term" value="F:acyltransferase activity, transferring groups other than amino-acyl groups"/>
    <property type="evidence" value="ECO:0007669"/>
    <property type="project" value="InterPro"/>
</dbReference>
<proteinExistence type="predicted"/>
<evidence type="ECO:0000313" key="12">
    <source>
        <dbReference type="Proteomes" id="UP000240259"/>
    </source>
</evidence>
<evidence type="ECO:0000256" key="3">
    <source>
        <dbReference type="ARBA" id="ARBA00022679"/>
    </source>
</evidence>
<evidence type="ECO:0000256" key="4">
    <source>
        <dbReference type="ARBA" id="ARBA00022692"/>
    </source>
</evidence>
<evidence type="ECO:0000256" key="5">
    <source>
        <dbReference type="ARBA" id="ARBA00022989"/>
    </source>
</evidence>
<feature type="transmembrane region" description="Helical" evidence="8">
    <location>
        <begin position="125"/>
        <end position="145"/>
    </location>
</feature>
<name>A0A2T4IPI6_9HYPH</name>
<evidence type="ECO:0000259" key="9">
    <source>
        <dbReference type="Pfam" id="PF01757"/>
    </source>
</evidence>
<comment type="subcellular location">
    <subcellularLocation>
        <location evidence="1">Cell membrane</location>
        <topology evidence="1">Multi-pass membrane protein</topology>
    </subcellularLocation>
</comment>
<keyword evidence="7 11" id="KW-0012">Acyltransferase</keyword>
<keyword evidence="6 8" id="KW-0472">Membrane</keyword>
<dbReference type="PANTHER" id="PTHR23028">
    <property type="entry name" value="ACETYLTRANSFERASE"/>
    <property type="match status" value="1"/>
</dbReference>
<dbReference type="Pfam" id="PF01757">
    <property type="entry name" value="Acyl_transf_3"/>
    <property type="match status" value="1"/>
</dbReference>
<feature type="transmembrane region" description="Helical" evidence="8">
    <location>
        <begin position="317"/>
        <end position="342"/>
    </location>
</feature>
<evidence type="ECO:0000313" key="11">
    <source>
        <dbReference type="EMBL" id="PTE07572.1"/>
    </source>
</evidence>
<organism evidence="11 12">
    <name type="scientific">Mesorhizobium helmanticense</name>
    <dbReference type="NCBI Taxonomy" id="1776423"/>
    <lineage>
        <taxon>Bacteria</taxon>
        <taxon>Pseudomonadati</taxon>
        <taxon>Pseudomonadota</taxon>
        <taxon>Alphaproteobacteria</taxon>
        <taxon>Hyphomicrobiales</taxon>
        <taxon>Phyllobacteriaceae</taxon>
        <taxon>Mesorhizobium</taxon>
    </lineage>
</organism>
<evidence type="ECO:0000256" key="8">
    <source>
        <dbReference type="SAM" id="Phobius"/>
    </source>
</evidence>
<keyword evidence="12" id="KW-1185">Reference proteome</keyword>
<dbReference type="Gene3D" id="3.40.50.1110">
    <property type="entry name" value="SGNH hydrolase"/>
    <property type="match status" value="1"/>
</dbReference>
<keyword evidence="2" id="KW-1003">Cell membrane</keyword>
<reference evidence="11 12" key="1">
    <citation type="submission" date="2018-03" db="EMBL/GenBank/DDBJ databases">
        <title>Genome sequence of the symbiotic type strain Mesorhizobium helmanticense CSLC115NT isolated from Lotus corniculatus nodules.</title>
        <authorList>
            <person name="Sannazzaro A.I."/>
            <person name="Torres Tejerizo G.A."/>
            <person name="Dip D."/>
            <person name="Caballero M."/>
            <person name="Pistorio M."/>
            <person name="Estrella M.J."/>
        </authorList>
    </citation>
    <scope>NUCLEOTIDE SEQUENCE [LARGE SCALE GENOMIC DNA]</scope>
    <source>
        <strain evidence="11 12">CSLC115N</strain>
    </source>
</reference>
<feature type="transmembrane region" description="Helical" evidence="8">
    <location>
        <begin position="102"/>
        <end position="119"/>
    </location>
</feature>
<dbReference type="InterPro" id="IPR036514">
    <property type="entry name" value="SGNH_hydro_sf"/>
</dbReference>
<dbReference type="SUPFAM" id="SSF52266">
    <property type="entry name" value="SGNH hydrolase"/>
    <property type="match status" value="1"/>
</dbReference>
<keyword evidence="4 8" id="KW-0812">Transmembrane</keyword>
<keyword evidence="3 11" id="KW-0808">Transferase</keyword>
<comment type="caution">
    <text evidence="11">The sequence shown here is derived from an EMBL/GenBank/DDBJ whole genome shotgun (WGS) entry which is preliminary data.</text>
</comment>